<dbReference type="Pfam" id="PF00712">
    <property type="entry name" value="DNA_pol3_beta"/>
    <property type="match status" value="1"/>
</dbReference>
<evidence type="ECO:0000256" key="6">
    <source>
        <dbReference type="ARBA" id="ARBA00022695"/>
    </source>
</evidence>
<keyword evidence="15" id="KW-1185">Reference proteome</keyword>
<dbReference type="PANTHER" id="PTHR30478">
    <property type="entry name" value="DNA POLYMERASE III SUBUNIT BETA"/>
    <property type="match status" value="1"/>
</dbReference>
<keyword evidence="7 10" id="KW-0235">DNA replication</keyword>
<dbReference type="Pfam" id="PF02767">
    <property type="entry name" value="DNA_pol3_beta_2"/>
    <property type="match status" value="1"/>
</dbReference>
<dbReference type="InterPro" id="IPR022635">
    <property type="entry name" value="DNA_polIII_beta_C"/>
</dbReference>
<dbReference type="GO" id="GO:0006271">
    <property type="term" value="P:DNA strand elongation involved in DNA replication"/>
    <property type="evidence" value="ECO:0007669"/>
    <property type="project" value="TreeGrafter"/>
</dbReference>
<comment type="similarity">
    <text evidence="2 10">Belongs to the beta sliding clamp family.</text>
</comment>
<keyword evidence="6 10" id="KW-0548">Nucleotidyltransferase</keyword>
<dbReference type="AlphaFoldDB" id="A0A5M6CU34"/>
<comment type="caution">
    <text evidence="14">The sequence shown here is derived from an EMBL/GenBank/DDBJ whole genome shotgun (WGS) entry which is preliminary data.</text>
</comment>
<dbReference type="InterPro" id="IPR001001">
    <property type="entry name" value="DNA_polIII_beta"/>
</dbReference>
<evidence type="ECO:0000256" key="9">
    <source>
        <dbReference type="ARBA" id="ARBA00023125"/>
    </source>
</evidence>
<evidence type="ECO:0000256" key="8">
    <source>
        <dbReference type="ARBA" id="ARBA00022932"/>
    </source>
</evidence>
<evidence type="ECO:0000256" key="10">
    <source>
        <dbReference type="PIRNR" id="PIRNR000804"/>
    </source>
</evidence>
<evidence type="ECO:0000256" key="7">
    <source>
        <dbReference type="ARBA" id="ARBA00022705"/>
    </source>
</evidence>
<dbReference type="Pfam" id="PF02768">
    <property type="entry name" value="DNA_pol3_beta_3"/>
    <property type="match status" value="1"/>
</dbReference>
<dbReference type="GO" id="GO:0008408">
    <property type="term" value="F:3'-5' exonuclease activity"/>
    <property type="evidence" value="ECO:0007669"/>
    <property type="project" value="InterPro"/>
</dbReference>
<evidence type="ECO:0000256" key="2">
    <source>
        <dbReference type="ARBA" id="ARBA00010752"/>
    </source>
</evidence>
<dbReference type="GO" id="GO:0003887">
    <property type="term" value="F:DNA-directed DNA polymerase activity"/>
    <property type="evidence" value="ECO:0007669"/>
    <property type="project" value="UniProtKB-UniRule"/>
</dbReference>
<evidence type="ECO:0000256" key="1">
    <source>
        <dbReference type="ARBA" id="ARBA00004496"/>
    </source>
</evidence>
<dbReference type="GO" id="GO:0009360">
    <property type="term" value="C:DNA polymerase III complex"/>
    <property type="evidence" value="ECO:0007669"/>
    <property type="project" value="InterPro"/>
</dbReference>
<keyword evidence="9" id="KW-0238">DNA-binding</keyword>
<evidence type="ECO:0000256" key="4">
    <source>
        <dbReference type="ARBA" id="ARBA00022490"/>
    </source>
</evidence>
<comment type="subunit">
    <text evidence="10">Forms a ring-shaped head-to-tail homodimer around DNA.</text>
</comment>
<proteinExistence type="inferred from homology"/>
<evidence type="ECO:0000259" key="12">
    <source>
        <dbReference type="Pfam" id="PF02767"/>
    </source>
</evidence>
<keyword evidence="8 10" id="KW-0239">DNA-directed DNA polymerase</keyword>
<evidence type="ECO:0000259" key="13">
    <source>
        <dbReference type="Pfam" id="PF02768"/>
    </source>
</evidence>
<dbReference type="EMBL" id="VWOX01000026">
    <property type="protein sequence ID" value="KAA5538768.1"/>
    <property type="molecule type" value="Genomic_DNA"/>
</dbReference>
<dbReference type="PANTHER" id="PTHR30478:SF0">
    <property type="entry name" value="BETA SLIDING CLAMP"/>
    <property type="match status" value="1"/>
</dbReference>
<feature type="domain" description="DNA polymerase III beta sliding clamp central" evidence="12">
    <location>
        <begin position="130"/>
        <end position="247"/>
    </location>
</feature>
<dbReference type="GO" id="GO:0005737">
    <property type="term" value="C:cytoplasm"/>
    <property type="evidence" value="ECO:0007669"/>
    <property type="project" value="UniProtKB-SubCell"/>
</dbReference>
<comment type="function">
    <text evidence="10">Confers DNA tethering and processivity to DNA polymerases and other proteins. Acts as a clamp, forming a ring around DNA (a reaction catalyzed by the clamp-loading complex) which diffuses in an ATP-independent manner freely and bidirectionally along dsDNA. Initially characterized for its ability to contact the catalytic subunit of DNA polymerase III (Pol III), a complex, multichain enzyme responsible for most of the replicative synthesis in bacteria; Pol III exhibits 3'-5' exonuclease proofreading activity. The beta chain is required for initiation of replication as well as for processivity of DNA replication.</text>
</comment>
<dbReference type="Proteomes" id="UP000324479">
    <property type="component" value="Unassembled WGS sequence"/>
</dbReference>
<dbReference type="SUPFAM" id="SSF55979">
    <property type="entry name" value="DNA clamp"/>
    <property type="match status" value="3"/>
</dbReference>
<gene>
    <name evidence="14" type="primary">dnaN</name>
    <name evidence="14" type="ORF">FYK55_26585</name>
</gene>
<protein>
    <recommendedName>
        <fullName evidence="3 10">Beta sliding clamp</fullName>
    </recommendedName>
</protein>
<dbReference type="NCBIfam" id="TIGR00663">
    <property type="entry name" value="dnan"/>
    <property type="match status" value="1"/>
</dbReference>
<keyword evidence="4 10" id="KW-0963">Cytoplasm</keyword>
<dbReference type="Gene3D" id="3.70.10.10">
    <property type="match status" value="1"/>
</dbReference>
<sequence length="372" mass="40897">MKITCSREPLTAAFSLAASIAPARSPKEILQNVKVTASGGKLTLTATDMEVGIRLEVEEGVEVETEGTALLPVSRTMAILRESTDETLTLETDESGIQLSGSRSRFRLPGSNPDEFPPVVSFDEDKYHVISTRLFRSMVRRTVFATDTENSRFALGGVLLEMTDGTVTAVGTDGRRLAKMEGEAESVGGHETSGTNTIVPTRAIQLMERAVDENDETVDVAARSSDLLLRTKSAVIYSRLVEGRYPNWRQVLPQREDAVRLELTVGPVFAALRQAAIVTDQDSRGIDFTFGDGTMKLEASTKDIGQSQIELPIAYDGETITLTMDHRYFADFCKVLDREMPFEMEIESSSSPALMTTQDGYAYVIMPMARDR</sequence>
<evidence type="ECO:0000256" key="5">
    <source>
        <dbReference type="ARBA" id="ARBA00022679"/>
    </source>
</evidence>
<dbReference type="GO" id="GO:0003677">
    <property type="term" value="F:DNA binding"/>
    <property type="evidence" value="ECO:0007669"/>
    <property type="project" value="UniProtKB-UniRule"/>
</dbReference>
<feature type="domain" description="DNA polymerase III beta sliding clamp C-terminal" evidence="13">
    <location>
        <begin position="249"/>
        <end position="368"/>
    </location>
</feature>
<accession>A0A5M6CU34</accession>
<organism evidence="14 15">
    <name type="scientific">Roseiconus nitratireducens</name>
    <dbReference type="NCBI Taxonomy" id="2605748"/>
    <lineage>
        <taxon>Bacteria</taxon>
        <taxon>Pseudomonadati</taxon>
        <taxon>Planctomycetota</taxon>
        <taxon>Planctomycetia</taxon>
        <taxon>Pirellulales</taxon>
        <taxon>Pirellulaceae</taxon>
        <taxon>Roseiconus</taxon>
    </lineage>
</organism>
<dbReference type="PIRSF" id="PIRSF000804">
    <property type="entry name" value="DNA_pol_III_b"/>
    <property type="match status" value="1"/>
</dbReference>
<dbReference type="InterPro" id="IPR046938">
    <property type="entry name" value="DNA_clamp_sf"/>
</dbReference>
<feature type="domain" description="DNA polymerase III beta sliding clamp N-terminal" evidence="11">
    <location>
        <begin position="1"/>
        <end position="118"/>
    </location>
</feature>
<dbReference type="InterPro" id="IPR022634">
    <property type="entry name" value="DNA_polIII_beta_N"/>
</dbReference>
<dbReference type="InterPro" id="IPR022637">
    <property type="entry name" value="DNA_polIII_beta_cen"/>
</dbReference>
<dbReference type="CDD" id="cd00140">
    <property type="entry name" value="beta_clamp"/>
    <property type="match status" value="1"/>
</dbReference>
<dbReference type="Gene3D" id="3.10.150.10">
    <property type="entry name" value="DNA Polymerase III, subunit A, domain 2"/>
    <property type="match status" value="1"/>
</dbReference>
<evidence type="ECO:0000259" key="11">
    <source>
        <dbReference type="Pfam" id="PF00712"/>
    </source>
</evidence>
<comment type="subcellular location">
    <subcellularLocation>
        <location evidence="1 10">Cytoplasm</location>
    </subcellularLocation>
</comment>
<dbReference type="RefSeq" id="WP_150079676.1">
    <property type="nucleotide sequence ID" value="NZ_VWOX01000026.1"/>
</dbReference>
<evidence type="ECO:0000256" key="3">
    <source>
        <dbReference type="ARBA" id="ARBA00021035"/>
    </source>
</evidence>
<dbReference type="SMART" id="SM00480">
    <property type="entry name" value="POL3Bc"/>
    <property type="match status" value="1"/>
</dbReference>
<reference evidence="14 15" key="1">
    <citation type="submission" date="2019-08" db="EMBL/GenBank/DDBJ databases">
        <authorList>
            <person name="Dhanesh K."/>
            <person name="Kumar G."/>
            <person name="Sasikala C."/>
            <person name="Venkata Ramana C."/>
        </authorList>
    </citation>
    <scope>NUCLEOTIDE SEQUENCE [LARGE SCALE GENOMIC DNA]</scope>
    <source>
        <strain evidence="14 15">JC645</strain>
    </source>
</reference>
<evidence type="ECO:0000313" key="15">
    <source>
        <dbReference type="Proteomes" id="UP000324479"/>
    </source>
</evidence>
<keyword evidence="5 10" id="KW-0808">Transferase</keyword>
<name>A0A5M6CU34_9BACT</name>
<evidence type="ECO:0000313" key="14">
    <source>
        <dbReference type="EMBL" id="KAA5538768.1"/>
    </source>
</evidence>